<dbReference type="Pfam" id="PF07331">
    <property type="entry name" value="TctB"/>
    <property type="match status" value="1"/>
</dbReference>
<protein>
    <submittedName>
        <fullName evidence="3">Putative tricarboxylic transport membrane protein</fullName>
    </submittedName>
</protein>
<evidence type="ECO:0000259" key="2">
    <source>
        <dbReference type="Pfam" id="PF07331"/>
    </source>
</evidence>
<dbReference type="RefSeq" id="WP_114466546.1">
    <property type="nucleotide sequence ID" value="NZ_QPJK01000001.1"/>
</dbReference>
<comment type="caution">
    <text evidence="3">The sequence shown here is derived from an EMBL/GenBank/DDBJ whole genome shotgun (WGS) entry which is preliminary data.</text>
</comment>
<dbReference type="Proteomes" id="UP000252884">
    <property type="component" value="Unassembled WGS sequence"/>
</dbReference>
<evidence type="ECO:0000313" key="3">
    <source>
        <dbReference type="EMBL" id="RCW76492.1"/>
    </source>
</evidence>
<gene>
    <name evidence="3" type="ORF">DES41_1011098</name>
</gene>
<reference evidence="3 4" key="1">
    <citation type="submission" date="2018-07" db="EMBL/GenBank/DDBJ databases">
        <title>Genomic Encyclopedia of Type Strains, Phase IV (KMG-IV): sequencing the most valuable type-strain genomes for metagenomic binning, comparative biology and taxonomic classification.</title>
        <authorList>
            <person name="Goeker M."/>
        </authorList>
    </citation>
    <scope>NUCLEOTIDE SEQUENCE [LARGE SCALE GENOMIC DNA]</scope>
    <source>
        <strain evidence="3 4">DSM 21634</strain>
    </source>
</reference>
<keyword evidence="4" id="KW-1185">Reference proteome</keyword>
<name>A0A368Y8G2_9BURK</name>
<evidence type="ECO:0000313" key="4">
    <source>
        <dbReference type="Proteomes" id="UP000252884"/>
    </source>
</evidence>
<feature type="domain" description="DUF1468" evidence="2">
    <location>
        <begin position="8"/>
        <end position="146"/>
    </location>
</feature>
<dbReference type="EMBL" id="QPJK01000001">
    <property type="protein sequence ID" value="RCW76492.1"/>
    <property type="molecule type" value="Genomic_DNA"/>
</dbReference>
<organism evidence="3 4">
    <name type="scientific">Pseudorhodoferax soli</name>
    <dbReference type="NCBI Taxonomy" id="545864"/>
    <lineage>
        <taxon>Bacteria</taxon>
        <taxon>Pseudomonadati</taxon>
        <taxon>Pseudomonadota</taxon>
        <taxon>Betaproteobacteria</taxon>
        <taxon>Burkholderiales</taxon>
        <taxon>Comamonadaceae</taxon>
    </lineage>
</organism>
<dbReference type="OrthoDB" id="8719755at2"/>
<keyword evidence="1" id="KW-0812">Transmembrane</keyword>
<accession>A0A368Y8G2</accession>
<keyword evidence="1" id="KW-0472">Membrane</keyword>
<feature type="transmembrane region" description="Helical" evidence="1">
    <location>
        <begin position="35"/>
        <end position="56"/>
    </location>
</feature>
<keyword evidence="1" id="KW-1133">Transmembrane helix</keyword>
<dbReference type="InterPro" id="IPR009936">
    <property type="entry name" value="DUF1468"/>
</dbReference>
<dbReference type="AlphaFoldDB" id="A0A368Y8G2"/>
<sequence length="155" mass="16409">MRIHDSLTGAVLLFLSLAVLWHIQGFPPAAGQQYGPALFPGLIAGGLAIASAALAWQGLRSGQPLVALGEGLRSPRHVASLLVALAGTVFYILCADTVGFIVCSVLVLLALQWALGVRPLLALGVALLATLVIHTCFYKLLRVPLPWGWLQPIAW</sequence>
<proteinExistence type="predicted"/>
<feature type="transmembrane region" description="Helical" evidence="1">
    <location>
        <begin position="81"/>
        <end position="114"/>
    </location>
</feature>
<evidence type="ECO:0000256" key="1">
    <source>
        <dbReference type="SAM" id="Phobius"/>
    </source>
</evidence>
<feature type="transmembrane region" description="Helical" evidence="1">
    <location>
        <begin position="120"/>
        <end position="141"/>
    </location>
</feature>